<dbReference type="Gene3D" id="1.20.1090.10">
    <property type="entry name" value="Dehydroquinate synthase-like - alpha domain"/>
    <property type="match status" value="1"/>
</dbReference>
<gene>
    <name evidence="13" type="ORF">PSYICH_LOCUS4566</name>
</gene>
<protein>
    <recommendedName>
        <fullName evidence="10">Probable hydroxyacid-oxoacid transhydrogenase, mitochondrial</fullName>
        <ecNumber evidence="4">1.1.99.24</ecNumber>
    </recommendedName>
</protein>
<dbReference type="InterPro" id="IPR039697">
    <property type="entry name" value="Alcohol_dehydrogenase_Fe"/>
</dbReference>
<feature type="domain" description="Fe-containing alcohol dehydrogenase-like C-terminal" evidence="12">
    <location>
        <begin position="275"/>
        <end position="463"/>
    </location>
</feature>
<dbReference type="Pfam" id="PF25137">
    <property type="entry name" value="ADH_Fe_C"/>
    <property type="match status" value="1"/>
</dbReference>
<dbReference type="Gene3D" id="3.40.50.1970">
    <property type="match status" value="1"/>
</dbReference>
<dbReference type="AlphaFoldDB" id="A0A9P0G5R9"/>
<dbReference type="SUPFAM" id="SSF56796">
    <property type="entry name" value="Dehydroquinate synthase-like"/>
    <property type="match status" value="1"/>
</dbReference>
<evidence type="ECO:0000256" key="2">
    <source>
        <dbReference type="ARBA" id="ARBA00004173"/>
    </source>
</evidence>
<evidence type="ECO:0000313" key="14">
    <source>
        <dbReference type="Proteomes" id="UP001153636"/>
    </source>
</evidence>
<comment type="catalytic activity">
    <reaction evidence="1">
        <text>(S)-3-hydroxybutanoate + 2-oxoglutarate = (R)-2-hydroxyglutarate + acetoacetate</text>
        <dbReference type="Rhea" id="RHEA:23048"/>
        <dbReference type="ChEBI" id="CHEBI:11047"/>
        <dbReference type="ChEBI" id="CHEBI:13705"/>
        <dbReference type="ChEBI" id="CHEBI:15801"/>
        <dbReference type="ChEBI" id="CHEBI:16810"/>
        <dbReference type="EC" id="1.1.99.24"/>
    </reaction>
</comment>
<dbReference type="PANTHER" id="PTHR11496:SF83">
    <property type="entry name" value="HYDROXYACID-OXOACID TRANSHYDROGENASE, MITOCHONDRIAL"/>
    <property type="match status" value="1"/>
</dbReference>
<sequence>MGTRKRVLDLLHTVSSNSCRCPAHSNSNTGPINFLSSTSSPGKDYVFEMASSRVRYGIGVTQEIGMDIINIGAKNVCLVTDPNLINLQPVKTTLDSLTKNGVNYEVYYKSRVEPTEKSLMDAIDFARGKHFDAFIAVGGGSTIDTCKAANLYSSDPEAEFLDYVNAPIGKGKIVNVKLKPLIAVPTTAGTGSETTGVVVFDYEPLKVKTGISHMSLRPTLGLIDPLHTLTLSERVSAYAGFDVFCHALESFTAIPYNERTPCPKNPKDRPTYNGSNPISDVWAKFALNILKIYFERAVYNSDDLEARSQMLLASTMAGVGFGSAGVHLPHGLSYPIAGNVKTFIPDDYSQDHPIIPHGLSVVMTAPAVFEFTASACPEKHLEAVEILGIDIKNAKKEDAGTILSDTIKKYMYTMKIENGLKELGYSKDDIPILVQGTLPQKRLLNIAPKEQTEEDLTNLLEKSLTIF</sequence>
<reference evidence="13" key="1">
    <citation type="submission" date="2022-01" db="EMBL/GenBank/DDBJ databases">
        <authorList>
            <person name="King R."/>
        </authorList>
    </citation>
    <scope>NUCLEOTIDE SEQUENCE</scope>
</reference>
<dbReference type="Proteomes" id="UP001153636">
    <property type="component" value="Chromosome 14"/>
</dbReference>
<dbReference type="EMBL" id="OV651826">
    <property type="protein sequence ID" value="CAH1103114.1"/>
    <property type="molecule type" value="Genomic_DNA"/>
</dbReference>
<comment type="function">
    <text evidence="8">Catalyzes the cofactor-independent reversible oxidation of gamma-hydroxybutyrate (GHB) to succinic semialdehyde (SSA) coupled to reduction of 2-ketoglutarate (2-KG) to D-2-hydroxyglutarate (D-2-HG). L-3-hydroxybutyrate (L-3-OHB) is also a substrate for HOT when using 2-KG as hydrogen acceptor, resulting in the formation of D-2-HG.</text>
</comment>
<evidence type="ECO:0000256" key="7">
    <source>
        <dbReference type="ARBA" id="ARBA00023128"/>
    </source>
</evidence>
<evidence type="ECO:0000256" key="10">
    <source>
        <dbReference type="ARBA" id="ARBA00070550"/>
    </source>
</evidence>
<keyword evidence="5" id="KW-0809">Transit peptide</keyword>
<dbReference type="Pfam" id="PF00465">
    <property type="entry name" value="Fe-ADH"/>
    <property type="match status" value="1"/>
</dbReference>
<evidence type="ECO:0000256" key="3">
    <source>
        <dbReference type="ARBA" id="ARBA00010005"/>
    </source>
</evidence>
<dbReference type="GO" id="GO:0005739">
    <property type="term" value="C:mitochondrion"/>
    <property type="evidence" value="ECO:0007669"/>
    <property type="project" value="UniProtKB-SubCell"/>
</dbReference>
<dbReference type="OrthoDB" id="339764at2759"/>
<dbReference type="FunFam" id="1.20.1090.10:FF:000003">
    <property type="entry name" value="Probable hydroxyacid-oxoacid transhydrogenase, mitochondrial"/>
    <property type="match status" value="1"/>
</dbReference>
<evidence type="ECO:0000259" key="12">
    <source>
        <dbReference type="Pfam" id="PF25137"/>
    </source>
</evidence>
<evidence type="ECO:0000256" key="6">
    <source>
        <dbReference type="ARBA" id="ARBA00023002"/>
    </source>
</evidence>
<feature type="domain" description="Alcohol dehydrogenase iron-type/glycerol dehydrogenase GldA" evidence="11">
    <location>
        <begin position="52"/>
        <end position="225"/>
    </location>
</feature>
<comment type="catalytic activity">
    <reaction evidence="9">
        <text>4-hydroxybutanoate + 2-oxoglutarate = (R)-2-hydroxyglutarate + succinate semialdehyde</text>
        <dbReference type="Rhea" id="RHEA:24734"/>
        <dbReference type="ChEBI" id="CHEBI:15801"/>
        <dbReference type="ChEBI" id="CHEBI:16724"/>
        <dbReference type="ChEBI" id="CHEBI:16810"/>
        <dbReference type="ChEBI" id="CHEBI:57706"/>
        <dbReference type="EC" id="1.1.99.24"/>
    </reaction>
</comment>
<evidence type="ECO:0000256" key="9">
    <source>
        <dbReference type="ARBA" id="ARBA00049496"/>
    </source>
</evidence>
<keyword evidence="6" id="KW-0560">Oxidoreductase</keyword>
<dbReference type="FunFam" id="3.40.50.1970:FF:000010">
    <property type="entry name" value="Probable hydroxyacid-oxoacid transhydrogenase, mitochondrial"/>
    <property type="match status" value="1"/>
</dbReference>
<proteinExistence type="inferred from homology"/>
<evidence type="ECO:0000256" key="5">
    <source>
        <dbReference type="ARBA" id="ARBA00022946"/>
    </source>
</evidence>
<name>A0A9P0G5R9_9CUCU</name>
<dbReference type="CDD" id="cd08190">
    <property type="entry name" value="HOT"/>
    <property type="match status" value="1"/>
</dbReference>
<dbReference type="GO" id="GO:0046872">
    <property type="term" value="F:metal ion binding"/>
    <property type="evidence" value="ECO:0007669"/>
    <property type="project" value="InterPro"/>
</dbReference>
<keyword evidence="7" id="KW-0496">Mitochondrion</keyword>
<evidence type="ECO:0000259" key="11">
    <source>
        <dbReference type="Pfam" id="PF00465"/>
    </source>
</evidence>
<dbReference type="PANTHER" id="PTHR11496">
    <property type="entry name" value="ALCOHOL DEHYDROGENASE"/>
    <property type="match status" value="1"/>
</dbReference>
<dbReference type="InterPro" id="IPR056798">
    <property type="entry name" value="ADH_Fe_C"/>
</dbReference>
<dbReference type="EC" id="1.1.99.24" evidence="4"/>
<keyword evidence="14" id="KW-1185">Reference proteome</keyword>
<evidence type="ECO:0000256" key="8">
    <source>
        <dbReference type="ARBA" id="ARBA00024921"/>
    </source>
</evidence>
<evidence type="ECO:0000313" key="13">
    <source>
        <dbReference type="EMBL" id="CAH1103114.1"/>
    </source>
</evidence>
<dbReference type="InterPro" id="IPR001670">
    <property type="entry name" value="ADH_Fe/GldA"/>
</dbReference>
<organism evidence="13 14">
    <name type="scientific">Psylliodes chrysocephalus</name>
    <dbReference type="NCBI Taxonomy" id="3402493"/>
    <lineage>
        <taxon>Eukaryota</taxon>
        <taxon>Metazoa</taxon>
        <taxon>Ecdysozoa</taxon>
        <taxon>Arthropoda</taxon>
        <taxon>Hexapoda</taxon>
        <taxon>Insecta</taxon>
        <taxon>Pterygota</taxon>
        <taxon>Neoptera</taxon>
        <taxon>Endopterygota</taxon>
        <taxon>Coleoptera</taxon>
        <taxon>Polyphaga</taxon>
        <taxon>Cucujiformia</taxon>
        <taxon>Chrysomeloidea</taxon>
        <taxon>Chrysomelidae</taxon>
        <taxon>Galerucinae</taxon>
        <taxon>Alticini</taxon>
        <taxon>Psylliodes</taxon>
    </lineage>
</organism>
<evidence type="ECO:0000256" key="1">
    <source>
        <dbReference type="ARBA" id="ARBA00000813"/>
    </source>
</evidence>
<dbReference type="GO" id="GO:0004022">
    <property type="term" value="F:alcohol dehydrogenase (NAD+) activity"/>
    <property type="evidence" value="ECO:0007669"/>
    <property type="project" value="InterPro"/>
</dbReference>
<comment type="similarity">
    <text evidence="3">Belongs to the iron-containing alcohol dehydrogenase family. Hydroxyacid-oxoacid transhydrogenase subfamily.</text>
</comment>
<accession>A0A9P0G5R9</accession>
<dbReference type="InterPro" id="IPR042157">
    <property type="entry name" value="HOT"/>
</dbReference>
<evidence type="ECO:0000256" key="4">
    <source>
        <dbReference type="ARBA" id="ARBA00013182"/>
    </source>
</evidence>
<dbReference type="GO" id="GO:0047988">
    <property type="term" value="F:hydroxyacid-oxoacid transhydrogenase activity"/>
    <property type="evidence" value="ECO:0007669"/>
    <property type="project" value="UniProtKB-EC"/>
</dbReference>
<comment type="subcellular location">
    <subcellularLocation>
        <location evidence="2">Mitochondrion</location>
    </subcellularLocation>
</comment>